<dbReference type="InterPro" id="IPR052075">
    <property type="entry name" value="Heme_exporter_D"/>
</dbReference>
<dbReference type="EMBL" id="JBHRSE010000122">
    <property type="protein sequence ID" value="MFC3025530.1"/>
    <property type="molecule type" value="Genomic_DNA"/>
</dbReference>
<evidence type="ECO:0000256" key="12">
    <source>
        <dbReference type="RuleBase" id="RU363101"/>
    </source>
</evidence>
<dbReference type="RefSeq" id="WP_123015709.1">
    <property type="nucleotide sequence ID" value="NZ_AP024911.1"/>
</dbReference>
<protein>
    <recommendedName>
        <fullName evidence="4 12">Heme exporter protein D</fullName>
    </recommendedName>
</protein>
<comment type="similarity">
    <text evidence="3 12">Belongs to the CcmD/CycX/HelD family.</text>
</comment>
<evidence type="ECO:0000256" key="3">
    <source>
        <dbReference type="ARBA" id="ARBA00008741"/>
    </source>
</evidence>
<evidence type="ECO:0000256" key="11">
    <source>
        <dbReference type="ARBA" id="ARBA00023136"/>
    </source>
</evidence>
<dbReference type="Proteomes" id="UP001595384">
    <property type="component" value="Unassembled WGS sequence"/>
</dbReference>
<keyword evidence="8 12" id="KW-0812">Transmembrane</keyword>
<evidence type="ECO:0000313" key="14">
    <source>
        <dbReference type="Proteomes" id="UP001595384"/>
    </source>
</evidence>
<sequence length="68" mass="7869">MFFNSLHDFFMMGGYAAYVWSAFGITFVSLAILILLSVTRHTRILNDVRQQQAREARIERAKAMENTL</sequence>
<keyword evidence="5 12" id="KW-0813">Transport</keyword>
<dbReference type="PANTHER" id="PTHR37531">
    <property type="entry name" value="HEME EXPORTER PROTEIN D"/>
    <property type="match status" value="1"/>
</dbReference>
<keyword evidence="9 12" id="KW-0201">Cytochrome c-type biogenesis</keyword>
<dbReference type="InterPro" id="IPR007078">
    <property type="entry name" value="Haem_export_protD_CcmD"/>
</dbReference>
<dbReference type="Pfam" id="PF04995">
    <property type="entry name" value="CcmD"/>
    <property type="match status" value="1"/>
</dbReference>
<evidence type="ECO:0000256" key="7">
    <source>
        <dbReference type="ARBA" id="ARBA00022519"/>
    </source>
</evidence>
<evidence type="ECO:0000256" key="4">
    <source>
        <dbReference type="ARBA" id="ARBA00016461"/>
    </source>
</evidence>
<keyword evidence="10 12" id="KW-1133">Transmembrane helix</keyword>
<reference evidence="14" key="1">
    <citation type="journal article" date="2019" name="Int. J. Syst. Evol. Microbiol.">
        <title>The Global Catalogue of Microorganisms (GCM) 10K type strain sequencing project: providing services to taxonomists for standard genome sequencing and annotation.</title>
        <authorList>
            <consortium name="The Broad Institute Genomics Platform"/>
            <consortium name="The Broad Institute Genome Sequencing Center for Infectious Disease"/>
            <person name="Wu L."/>
            <person name="Ma J."/>
        </authorList>
    </citation>
    <scope>NUCLEOTIDE SEQUENCE [LARGE SCALE GENOMIC DNA]</scope>
    <source>
        <strain evidence="14">KCTC 62784</strain>
    </source>
</reference>
<evidence type="ECO:0000256" key="6">
    <source>
        <dbReference type="ARBA" id="ARBA00022475"/>
    </source>
</evidence>
<evidence type="ECO:0000256" key="2">
    <source>
        <dbReference type="ARBA" id="ARBA00004377"/>
    </source>
</evidence>
<evidence type="ECO:0000256" key="10">
    <source>
        <dbReference type="ARBA" id="ARBA00022989"/>
    </source>
</evidence>
<keyword evidence="11 12" id="KW-0472">Membrane</keyword>
<keyword evidence="14" id="KW-1185">Reference proteome</keyword>
<organism evidence="13 14">
    <name type="scientific">Vibrio zhugei</name>
    <dbReference type="NCBI Taxonomy" id="2479546"/>
    <lineage>
        <taxon>Bacteria</taxon>
        <taxon>Pseudomonadati</taxon>
        <taxon>Pseudomonadota</taxon>
        <taxon>Gammaproteobacteria</taxon>
        <taxon>Vibrionales</taxon>
        <taxon>Vibrionaceae</taxon>
        <taxon>Vibrio</taxon>
    </lineage>
</organism>
<comment type="subcellular location">
    <subcellularLocation>
        <location evidence="2 12">Cell inner membrane</location>
        <topology evidence="2 12">Single-pass membrane protein</topology>
    </subcellularLocation>
</comment>
<name>A0ABV7CEM9_9VIBR</name>
<comment type="caution">
    <text evidence="13">The sequence shown here is derived from an EMBL/GenBank/DDBJ whole genome shotgun (WGS) entry which is preliminary data.</text>
</comment>
<evidence type="ECO:0000313" key="13">
    <source>
        <dbReference type="EMBL" id="MFC3025530.1"/>
    </source>
</evidence>
<evidence type="ECO:0000256" key="1">
    <source>
        <dbReference type="ARBA" id="ARBA00002442"/>
    </source>
</evidence>
<keyword evidence="6 12" id="KW-1003">Cell membrane</keyword>
<comment type="function">
    <text evidence="1 12">Required for the export of heme to the periplasm for the biogenesis of c-type cytochromes.</text>
</comment>
<keyword evidence="7 12" id="KW-0997">Cell inner membrane</keyword>
<dbReference type="PANTHER" id="PTHR37531:SF1">
    <property type="entry name" value="HEME EXPORTER PROTEIN D"/>
    <property type="match status" value="1"/>
</dbReference>
<dbReference type="NCBIfam" id="TIGR03141">
    <property type="entry name" value="cytochro_ccmD"/>
    <property type="match status" value="1"/>
</dbReference>
<accession>A0ABV7CEM9</accession>
<evidence type="ECO:0000256" key="5">
    <source>
        <dbReference type="ARBA" id="ARBA00022448"/>
    </source>
</evidence>
<gene>
    <name evidence="13" type="primary">ccmD</name>
    <name evidence="13" type="ORF">ACFODT_17155</name>
</gene>
<proteinExistence type="inferred from homology"/>
<evidence type="ECO:0000256" key="8">
    <source>
        <dbReference type="ARBA" id="ARBA00022692"/>
    </source>
</evidence>
<feature type="transmembrane region" description="Helical" evidence="12">
    <location>
        <begin position="15"/>
        <end position="36"/>
    </location>
</feature>
<evidence type="ECO:0000256" key="9">
    <source>
        <dbReference type="ARBA" id="ARBA00022748"/>
    </source>
</evidence>